<dbReference type="PANTHER" id="PTHR33395:SF22">
    <property type="entry name" value="REVERSE TRANSCRIPTASE DOMAIN-CONTAINING PROTEIN"/>
    <property type="match status" value="1"/>
</dbReference>
<evidence type="ECO:0000313" key="1">
    <source>
        <dbReference type="EMBL" id="CAB4025661.1"/>
    </source>
</evidence>
<proteinExistence type="predicted"/>
<keyword evidence="2" id="KW-1185">Reference proteome</keyword>
<gene>
    <name evidence="1" type="ORF">PACLA_8A012504</name>
</gene>
<organism evidence="1 2">
    <name type="scientific">Paramuricea clavata</name>
    <name type="common">Red gorgonian</name>
    <name type="synonym">Violescent sea-whip</name>
    <dbReference type="NCBI Taxonomy" id="317549"/>
    <lineage>
        <taxon>Eukaryota</taxon>
        <taxon>Metazoa</taxon>
        <taxon>Cnidaria</taxon>
        <taxon>Anthozoa</taxon>
        <taxon>Octocorallia</taxon>
        <taxon>Malacalcyonacea</taxon>
        <taxon>Plexauridae</taxon>
        <taxon>Paramuricea</taxon>
    </lineage>
</organism>
<dbReference type="EMBL" id="CACRXK020013740">
    <property type="protein sequence ID" value="CAB4025661.1"/>
    <property type="molecule type" value="Genomic_DNA"/>
</dbReference>
<reference evidence="1" key="1">
    <citation type="submission" date="2020-04" db="EMBL/GenBank/DDBJ databases">
        <authorList>
            <person name="Alioto T."/>
            <person name="Alioto T."/>
            <person name="Gomez Garrido J."/>
        </authorList>
    </citation>
    <scope>NUCLEOTIDE SEQUENCE</scope>
    <source>
        <strain evidence="1">A484AB</strain>
    </source>
</reference>
<comment type="caution">
    <text evidence="1">The sequence shown here is derived from an EMBL/GenBank/DDBJ whole genome shotgun (WGS) entry which is preliminary data.</text>
</comment>
<sequence>STLKINPKRFRSIFKIKSSSGSVPNSVSRICTNNPESRSQASAPHNIASMFNEYFHSVYTSVLEQPSSTQPSSSSSISSILSIDLTQEEVCHALQNLNPSKAHGPDGIPSHILKECAHQLAPSLHYLFSKSLKIYQVPAEWKLTNIIRIHKKGNKDYVENYHPISLLSI</sequence>
<protein>
    <submittedName>
        <fullName evidence="1">Uncharacterized protein</fullName>
    </submittedName>
</protein>
<feature type="non-terminal residue" evidence="1">
    <location>
        <position position="1"/>
    </location>
</feature>
<dbReference type="OrthoDB" id="410104at2759"/>
<name>A0A7D9L2F9_PARCT</name>
<dbReference type="PANTHER" id="PTHR33395">
    <property type="entry name" value="TRANSCRIPTASE, PUTATIVE-RELATED-RELATED"/>
    <property type="match status" value="1"/>
</dbReference>
<feature type="non-terminal residue" evidence="1">
    <location>
        <position position="169"/>
    </location>
</feature>
<evidence type="ECO:0000313" key="2">
    <source>
        <dbReference type="Proteomes" id="UP001152795"/>
    </source>
</evidence>
<dbReference type="AlphaFoldDB" id="A0A7D9L2F9"/>
<accession>A0A7D9L2F9</accession>
<dbReference type="Proteomes" id="UP001152795">
    <property type="component" value="Unassembled WGS sequence"/>
</dbReference>